<keyword evidence="3" id="KW-0804">Transcription</keyword>
<dbReference type="PROSITE" id="PS50043">
    <property type="entry name" value="HTH_LUXR_2"/>
    <property type="match status" value="1"/>
</dbReference>
<dbReference type="PANTHER" id="PTHR44688:SF16">
    <property type="entry name" value="DNA-BINDING TRANSCRIPTIONAL ACTIVATOR DEVR_DOSR"/>
    <property type="match status" value="1"/>
</dbReference>
<dbReference type="EMBL" id="BMHK01000002">
    <property type="protein sequence ID" value="GGB89335.1"/>
    <property type="molecule type" value="Genomic_DNA"/>
</dbReference>
<dbReference type="Gene3D" id="1.10.10.10">
    <property type="entry name" value="Winged helix-like DNA-binding domain superfamily/Winged helix DNA-binding domain"/>
    <property type="match status" value="1"/>
</dbReference>
<dbReference type="CDD" id="cd06170">
    <property type="entry name" value="LuxR_C_like"/>
    <property type="match status" value="1"/>
</dbReference>
<dbReference type="InterPro" id="IPR016032">
    <property type="entry name" value="Sig_transdc_resp-reg_C-effctor"/>
</dbReference>
<dbReference type="PRINTS" id="PR00038">
    <property type="entry name" value="HTHLUXR"/>
</dbReference>
<dbReference type="PANTHER" id="PTHR44688">
    <property type="entry name" value="DNA-BINDING TRANSCRIPTIONAL ACTIVATOR DEVR_DOSR"/>
    <property type="match status" value="1"/>
</dbReference>
<dbReference type="RefSeq" id="WP_188767929.1">
    <property type="nucleotide sequence ID" value="NZ_BMHK01000002.1"/>
</dbReference>
<evidence type="ECO:0000313" key="7">
    <source>
        <dbReference type="Proteomes" id="UP000608154"/>
    </source>
</evidence>
<evidence type="ECO:0000256" key="1">
    <source>
        <dbReference type="ARBA" id="ARBA00023015"/>
    </source>
</evidence>
<organism evidence="6 7">
    <name type="scientific">Novosphingobium endophyticum</name>
    <dbReference type="NCBI Taxonomy" id="1955250"/>
    <lineage>
        <taxon>Bacteria</taxon>
        <taxon>Pseudomonadati</taxon>
        <taxon>Pseudomonadota</taxon>
        <taxon>Alphaproteobacteria</taxon>
        <taxon>Sphingomonadales</taxon>
        <taxon>Sphingomonadaceae</taxon>
        <taxon>Novosphingobium</taxon>
    </lineage>
</organism>
<keyword evidence="4" id="KW-1133">Transmembrane helix</keyword>
<protein>
    <recommendedName>
        <fullName evidence="5">HTH luxR-type domain-containing protein</fullName>
    </recommendedName>
</protein>
<reference evidence="6" key="2">
    <citation type="submission" date="2020-09" db="EMBL/GenBank/DDBJ databases">
        <authorList>
            <person name="Sun Q."/>
            <person name="Zhou Y."/>
        </authorList>
    </citation>
    <scope>NUCLEOTIDE SEQUENCE</scope>
    <source>
        <strain evidence="6">CGMCC 1.15095</strain>
    </source>
</reference>
<dbReference type="GO" id="GO:0003677">
    <property type="term" value="F:DNA binding"/>
    <property type="evidence" value="ECO:0007669"/>
    <property type="project" value="UniProtKB-KW"/>
</dbReference>
<evidence type="ECO:0000256" key="3">
    <source>
        <dbReference type="ARBA" id="ARBA00023163"/>
    </source>
</evidence>
<keyword evidence="4" id="KW-0812">Transmembrane</keyword>
<evidence type="ECO:0000313" key="6">
    <source>
        <dbReference type="EMBL" id="GGB89335.1"/>
    </source>
</evidence>
<evidence type="ECO:0000259" key="5">
    <source>
        <dbReference type="PROSITE" id="PS50043"/>
    </source>
</evidence>
<gene>
    <name evidence="6" type="ORF">GCM10011494_04590</name>
</gene>
<reference evidence="6" key="1">
    <citation type="journal article" date="2014" name="Int. J. Syst. Evol. Microbiol.">
        <title>Complete genome sequence of Corynebacterium casei LMG S-19264T (=DSM 44701T), isolated from a smear-ripened cheese.</title>
        <authorList>
            <consortium name="US DOE Joint Genome Institute (JGI-PGF)"/>
            <person name="Walter F."/>
            <person name="Albersmeier A."/>
            <person name="Kalinowski J."/>
            <person name="Ruckert C."/>
        </authorList>
    </citation>
    <scope>NUCLEOTIDE SEQUENCE</scope>
    <source>
        <strain evidence="6">CGMCC 1.15095</strain>
    </source>
</reference>
<feature type="transmembrane region" description="Helical" evidence="4">
    <location>
        <begin position="103"/>
        <end position="122"/>
    </location>
</feature>
<dbReference type="InterPro" id="IPR036388">
    <property type="entry name" value="WH-like_DNA-bd_sf"/>
</dbReference>
<keyword evidence="4" id="KW-0472">Membrane</keyword>
<dbReference type="Pfam" id="PF13211">
    <property type="entry name" value="DUF4019"/>
    <property type="match status" value="1"/>
</dbReference>
<proteinExistence type="predicted"/>
<sequence length="255" mass="28128">MAEGYQALTEKEKQTLRLIVRGHDAKSIARHLELSVHTVNERLRYARRKMSVSSSREAARLLLEKEGGGPDFLADKQLGEAEPTIRMREDAAPNEGRRTRNHFVWAIGGILTMSLVLTALALNSITAPVTGVHETAPDNAVASATIVESEAVRSAQEWLILVDEGRWIESWSATGRSFKKLNTSKAWASVSEEVRPPLGAVLSRTASSQESVPAPPYGYEVVKFRTSFANKPDATETVTLAREDQGWKVVGYWIS</sequence>
<dbReference type="Pfam" id="PF00196">
    <property type="entry name" value="GerE"/>
    <property type="match status" value="1"/>
</dbReference>
<dbReference type="InterPro" id="IPR000792">
    <property type="entry name" value="Tscrpt_reg_LuxR_C"/>
</dbReference>
<dbReference type="Proteomes" id="UP000608154">
    <property type="component" value="Unassembled WGS sequence"/>
</dbReference>
<accession>A0A916X4J7</accession>
<dbReference type="GO" id="GO:0006355">
    <property type="term" value="P:regulation of DNA-templated transcription"/>
    <property type="evidence" value="ECO:0007669"/>
    <property type="project" value="InterPro"/>
</dbReference>
<comment type="caution">
    <text evidence="6">The sequence shown here is derived from an EMBL/GenBank/DDBJ whole genome shotgun (WGS) entry which is preliminary data.</text>
</comment>
<dbReference type="SMART" id="SM00421">
    <property type="entry name" value="HTH_LUXR"/>
    <property type="match status" value="1"/>
</dbReference>
<keyword evidence="2" id="KW-0238">DNA-binding</keyword>
<dbReference type="InterPro" id="IPR025091">
    <property type="entry name" value="DUF4019"/>
</dbReference>
<dbReference type="SUPFAM" id="SSF46894">
    <property type="entry name" value="C-terminal effector domain of the bipartite response regulators"/>
    <property type="match status" value="1"/>
</dbReference>
<keyword evidence="7" id="KW-1185">Reference proteome</keyword>
<evidence type="ECO:0000256" key="4">
    <source>
        <dbReference type="SAM" id="Phobius"/>
    </source>
</evidence>
<dbReference type="AlphaFoldDB" id="A0A916X4J7"/>
<feature type="domain" description="HTH luxR-type" evidence="5">
    <location>
        <begin position="1"/>
        <end position="66"/>
    </location>
</feature>
<evidence type="ECO:0000256" key="2">
    <source>
        <dbReference type="ARBA" id="ARBA00023125"/>
    </source>
</evidence>
<name>A0A916X4J7_9SPHN</name>
<keyword evidence="1" id="KW-0805">Transcription regulation</keyword>